<protein>
    <recommendedName>
        <fullName evidence="1">FIMAH domain-containing protein</fullName>
    </recommendedName>
</protein>
<dbReference type="EMBL" id="BAAARV010000043">
    <property type="protein sequence ID" value="GAA2358110.1"/>
    <property type="molecule type" value="Genomic_DNA"/>
</dbReference>
<dbReference type="Pfam" id="PF22888">
    <property type="entry name" value="FIMAH"/>
    <property type="match status" value="1"/>
</dbReference>
<gene>
    <name evidence="2" type="ORF">GCM10010170_051660</name>
</gene>
<reference evidence="2 3" key="1">
    <citation type="journal article" date="2019" name="Int. J. Syst. Evol. Microbiol.">
        <title>The Global Catalogue of Microorganisms (GCM) 10K type strain sequencing project: providing services to taxonomists for standard genome sequencing and annotation.</title>
        <authorList>
            <consortium name="The Broad Institute Genomics Platform"/>
            <consortium name="The Broad Institute Genome Sequencing Center for Infectious Disease"/>
            <person name="Wu L."/>
            <person name="Ma J."/>
        </authorList>
    </citation>
    <scope>NUCLEOTIDE SEQUENCE [LARGE SCALE GENOMIC DNA]</scope>
    <source>
        <strain evidence="2 3">JCM 3272</strain>
    </source>
</reference>
<organism evidence="2 3">
    <name type="scientific">Dactylosporangium salmoneum</name>
    <dbReference type="NCBI Taxonomy" id="53361"/>
    <lineage>
        <taxon>Bacteria</taxon>
        <taxon>Bacillati</taxon>
        <taxon>Actinomycetota</taxon>
        <taxon>Actinomycetes</taxon>
        <taxon>Micromonosporales</taxon>
        <taxon>Micromonosporaceae</taxon>
        <taxon>Dactylosporangium</taxon>
    </lineage>
</organism>
<dbReference type="Proteomes" id="UP001501444">
    <property type="component" value="Unassembled WGS sequence"/>
</dbReference>
<feature type="domain" description="FIMAH" evidence="1">
    <location>
        <begin position="7"/>
        <end position="59"/>
    </location>
</feature>
<keyword evidence="3" id="KW-1185">Reference proteome</keyword>
<proteinExistence type="predicted"/>
<dbReference type="RefSeq" id="WP_344615081.1">
    <property type="nucleotide sequence ID" value="NZ_BAAARV010000043.1"/>
</dbReference>
<evidence type="ECO:0000259" key="1">
    <source>
        <dbReference type="Pfam" id="PF22888"/>
    </source>
</evidence>
<accession>A0ABN3GQ96</accession>
<comment type="caution">
    <text evidence="2">The sequence shown here is derived from an EMBL/GenBank/DDBJ whole genome shotgun (WGS) entry which is preliminary data.</text>
</comment>
<dbReference type="InterPro" id="IPR054470">
    <property type="entry name" value="FIMAH_dom"/>
</dbReference>
<evidence type="ECO:0000313" key="3">
    <source>
        <dbReference type="Proteomes" id="UP001501444"/>
    </source>
</evidence>
<sequence>MSTPTRSLQDAGVLAQHEAKQLAGALTQARSAAEAGRTDEALAHVTRFVDRATKLGAPTSLTRDGKVLLDQIRK</sequence>
<name>A0ABN3GQ96_9ACTN</name>
<evidence type="ECO:0000313" key="2">
    <source>
        <dbReference type="EMBL" id="GAA2358110.1"/>
    </source>
</evidence>